<evidence type="ECO:0000313" key="2">
    <source>
        <dbReference type="Proteomes" id="UP000886887"/>
    </source>
</evidence>
<evidence type="ECO:0000313" key="1">
    <source>
        <dbReference type="EMBL" id="HIQ72542.1"/>
    </source>
</evidence>
<name>A0A9D0ZB42_9FIRM</name>
<comment type="caution">
    <text evidence="1">The sequence shown here is derived from an EMBL/GenBank/DDBJ whole genome shotgun (WGS) entry which is preliminary data.</text>
</comment>
<accession>A0A9D0ZB42</accession>
<dbReference type="AlphaFoldDB" id="A0A9D0ZB42"/>
<reference evidence="1" key="1">
    <citation type="submission" date="2020-10" db="EMBL/GenBank/DDBJ databases">
        <authorList>
            <person name="Gilroy R."/>
        </authorList>
    </citation>
    <scope>NUCLEOTIDE SEQUENCE</scope>
    <source>
        <strain evidence="1">ChiSxjej2B14-6234</strain>
    </source>
</reference>
<proteinExistence type="predicted"/>
<organism evidence="1 2">
    <name type="scientific">Candidatus Onthenecus intestinigallinarum</name>
    <dbReference type="NCBI Taxonomy" id="2840875"/>
    <lineage>
        <taxon>Bacteria</taxon>
        <taxon>Bacillati</taxon>
        <taxon>Bacillota</taxon>
        <taxon>Clostridia</taxon>
        <taxon>Eubacteriales</taxon>
        <taxon>Candidatus Onthenecus</taxon>
    </lineage>
</organism>
<reference evidence="1" key="2">
    <citation type="journal article" date="2021" name="PeerJ">
        <title>Extensive microbial diversity within the chicken gut microbiome revealed by metagenomics and culture.</title>
        <authorList>
            <person name="Gilroy R."/>
            <person name="Ravi A."/>
            <person name="Getino M."/>
            <person name="Pursley I."/>
            <person name="Horton D.L."/>
            <person name="Alikhan N.F."/>
            <person name="Baker D."/>
            <person name="Gharbi K."/>
            <person name="Hall N."/>
            <person name="Watson M."/>
            <person name="Adriaenssens E.M."/>
            <person name="Foster-Nyarko E."/>
            <person name="Jarju S."/>
            <person name="Secka A."/>
            <person name="Antonio M."/>
            <person name="Oren A."/>
            <person name="Chaudhuri R.R."/>
            <person name="La Ragione R."/>
            <person name="Hildebrand F."/>
            <person name="Pallen M.J."/>
        </authorList>
    </citation>
    <scope>NUCLEOTIDE SEQUENCE</scope>
    <source>
        <strain evidence="1">ChiSxjej2B14-6234</strain>
    </source>
</reference>
<dbReference type="Proteomes" id="UP000886887">
    <property type="component" value="Unassembled WGS sequence"/>
</dbReference>
<dbReference type="EMBL" id="DVFJ01000036">
    <property type="protein sequence ID" value="HIQ72542.1"/>
    <property type="molecule type" value="Genomic_DNA"/>
</dbReference>
<sequence>MTADVQHVSSLLDHVAVEVDDVKNDRATENAAAPFSATTFPHSCPPQWVAEKILGMLIMEQGIVAVMLPDALNLHRVSPSSIFDPCSSIVAFIFEFFYLNAALKIGIAA</sequence>
<protein>
    <submittedName>
        <fullName evidence="1">Uncharacterized protein</fullName>
    </submittedName>
</protein>
<gene>
    <name evidence="1" type="ORF">IAB73_10100</name>
</gene>